<dbReference type="Pfam" id="PF02074">
    <property type="entry name" value="Peptidase_M32"/>
    <property type="match status" value="1"/>
</dbReference>
<feature type="binding site" evidence="2">
    <location>
        <position position="269"/>
    </location>
    <ligand>
        <name>Zn(2+)</name>
        <dbReference type="ChEBI" id="CHEBI:29105"/>
        <note>catalytic</note>
    </ligand>
</feature>
<dbReference type="SUPFAM" id="SSF55486">
    <property type="entry name" value="Metalloproteases ('zincins'), catalytic domain"/>
    <property type="match status" value="1"/>
</dbReference>
<comment type="similarity">
    <text evidence="1">Belongs to the peptidase M32 family.</text>
</comment>
<dbReference type="EMBL" id="SULG01000071">
    <property type="protein sequence ID" value="TLD40930.1"/>
    <property type="molecule type" value="Genomic_DNA"/>
</dbReference>
<gene>
    <name evidence="4" type="ORF">JETT_2807</name>
</gene>
<reference evidence="4 5" key="1">
    <citation type="submission" date="2019-04" db="EMBL/GenBank/DDBJ databases">
        <title>Genome of a novel bacterium Candidatus Jettenia ecosi reconstructed from metagenome of an anammox bioreactor.</title>
        <authorList>
            <person name="Mardanov A.V."/>
            <person name="Beletsky A.V."/>
            <person name="Ravin N.V."/>
            <person name="Botchkova E.A."/>
            <person name="Litti Y.V."/>
            <person name="Nozhevnikova A.N."/>
        </authorList>
    </citation>
    <scope>NUCLEOTIDE SEQUENCE [LARGE SCALE GENOMIC DNA]</scope>
    <source>
        <strain evidence="4">J2</strain>
    </source>
</reference>
<dbReference type="AlphaFoldDB" id="A0A533QK35"/>
<keyword evidence="1" id="KW-0645">Protease</keyword>
<evidence type="ECO:0000313" key="4">
    <source>
        <dbReference type="EMBL" id="TLD40930.1"/>
    </source>
</evidence>
<name>A0A533QK35_9BACT</name>
<evidence type="ECO:0000256" key="2">
    <source>
        <dbReference type="PIRSR" id="PIRSR006615-1"/>
    </source>
</evidence>
<keyword evidence="1" id="KW-0482">Metalloprotease</keyword>
<proteinExistence type="inferred from homology"/>
<dbReference type="PIRSF" id="PIRSF006615">
    <property type="entry name" value="Zn_crbxpep_Taq"/>
    <property type="match status" value="1"/>
</dbReference>
<keyword evidence="1 2" id="KW-0479">Metal-binding</keyword>
<dbReference type="GO" id="GO:0046872">
    <property type="term" value="F:metal ion binding"/>
    <property type="evidence" value="ECO:0007669"/>
    <property type="project" value="UniProtKB-KW"/>
</dbReference>
<dbReference type="InterPro" id="IPR001333">
    <property type="entry name" value="Peptidase_M32_Taq"/>
</dbReference>
<keyword evidence="1" id="KW-0378">Hydrolase</keyword>
<evidence type="ECO:0000256" key="1">
    <source>
        <dbReference type="PIRNR" id="PIRNR006615"/>
    </source>
</evidence>
<dbReference type="PANTHER" id="PTHR34217:SF1">
    <property type="entry name" value="CARBOXYPEPTIDASE 1"/>
    <property type="match status" value="1"/>
</dbReference>
<feature type="active site" description="Proton donor/acceptor" evidence="3">
    <location>
        <position position="266"/>
    </location>
</feature>
<evidence type="ECO:0000256" key="3">
    <source>
        <dbReference type="PIRSR" id="PIRSR006615-2"/>
    </source>
</evidence>
<evidence type="ECO:0000313" key="5">
    <source>
        <dbReference type="Proteomes" id="UP000319783"/>
    </source>
</evidence>
<dbReference type="Gene3D" id="1.10.1370.30">
    <property type="match status" value="1"/>
</dbReference>
<protein>
    <recommendedName>
        <fullName evidence="1">Metal-dependent carboxypeptidase</fullName>
        <ecNumber evidence="1">3.4.17.19</ecNumber>
    </recommendedName>
</protein>
<sequence>MQKKLDSLKTRLAEIDDLNHAAAVLGWDQQTYMPPGGAEARAQQIATLSHISHEKFIDTAIGDILNELQEYADGLPDDSDDASLIRVTKRDYDKARRVPSALISEIAQAGAQAFEVWKEAKAGFNFTIFAPFLKRNLELRKRYAECLGYTDRIYDPLLDQFEPGMTTAQVETIFANIKQEIVPLAHAITSKSTVVDNSFLHQEFDEQKQWDICVKAARLIGYVFERGRLDRSPHPFTTSFSVDDVRITTRFLRDYFPAAFFATLHEAGHALYNQGISRKLEYTPLADGASLGVHESQSRMWENLVGRSRAFWKFFMPHVKDIFPEEFQNIHAENMYRAVNLVQPSFIRVEADEVTYNLHIMIRFELENDLLEDRISIHDLPNAWNVKMQEYLGITPPDNARGVLQDVHWSSGSFGYFPTYSVGNIFAAQLFDQVKKDLPDIETSLEKGAFQKLLDWLRPNLHAHGRKFTLDELARRITGEPLQTRSFITYLKNKFGEIYGL</sequence>
<dbReference type="PANTHER" id="PTHR34217">
    <property type="entry name" value="METAL-DEPENDENT CARBOXYPEPTIDASE"/>
    <property type="match status" value="1"/>
</dbReference>
<dbReference type="PROSITE" id="PS52034">
    <property type="entry name" value="PEPTIDASE_M32"/>
    <property type="match status" value="1"/>
</dbReference>
<feature type="binding site" evidence="2">
    <location>
        <position position="295"/>
    </location>
    <ligand>
        <name>Zn(2+)</name>
        <dbReference type="ChEBI" id="CHEBI:29105"/>
        <note>catalytic</note>
    </ligand>
</feature>
<accession>A0A533QK35</accession>
<feature type="binding site" evidence="2">
    <location>
        <position position="265"/>
    </location>
    <ligand>
        <name>Zn(2+)</name>
        <dbReference type="ChEBI" id="CHEBI:29105"/>
        <note>catalytic</note>
    </ligand>
</feature>
<comment type="cofactor">
    <cofactor evidence="2">
        <name>Zn(2+)</name>
        <dbReference type="ChEBI" id="CHEBI:29105"/>
    </cofactor>
    <text evidence="2">Binds 1 zinc ion per subunit.</text>
</comment>
<dbReference type="Proteomes" id="UP000319783">
    <property type="component" value="Unassembled WGS sequence"/>
</dbReference>
<comment type="caution">
    <text evidence="4">The sequence shown here is derived from an EMBL/GenBank/DDBJ whole genome shotgun (WGS) entry which is preliminary data.</text>
</comment>
<dbReference type="GO" id="GO:0006508">
    <property type="term" value="P:proteolysis"/>
    <property type="evidence" value="ECO:0007669"/>
    <property type="project" value="UniProtKB-UniRule"/>
</dbReference>
<dbReference type="EC" id="3.4.17.19" evidence="1"/>
<keyword evidence="1 4" id="KW-0121">Carboxypeptidase</keyword>
<dbReference type="PRINTS" id="PR00998">
    <property type="entry name" value="CRBOXYPTASET"/>
</dbReference>
<organism evidence="4 5">
    <name type="scientific">Candidatus Jettenia ecosi</name>
    <dbReference type="NCBI Taxonomy" id="2494326"/>
    <lineage>
        <taxon>Bacteria</taxon>
        <taxon>Pseudomonadati</taxon>
        <taxon>Planctomycetota</taxon>
        <taxon>Candidatus Brocadiia</taxon>
        <taxon>Candidatus Brocadiales</taxon>
        <taxon>Candidatus Brocadiaceae</taxon>
        <taxon>Candidatus Jettenia</taxon>
    </lineage>
</organism>
<keyword evidence="2" id="KW-0862">Zinc</keyword>
<comment type="function">
    <text evidence="1">Broad specificity carboxypetidase that releases amino acids sequentially from the C-terminus, including neutral, aromatic, polar and basic residues.</text>
</comment>
<dbReference type="CDD" id="cd06460">
    <property type="entry name" value="M32_Taq"/>
    <property type="match status" value="1"/>
</dbReference>
<comment type="catalytic activity">
    <reaction evidence="1">
        <text>Release of a C-terminal amino acid with broad specificity, except for -Pro.</text>
        <dbReference type="EC" id="3.4.17.19"/>
    </reaction>
</comment>
<dbReference type="GO" id="GO:0004181">
    <property type="term" value="F:metallocarboxypeptidase activity"/>
    <property type="evidence" value="ECO:0007669"/>
    <property type="project" value="UniProtKB-UniRule"/>
</dbReference>